<dbReference type="Proteomes" id="UP000696485">
    <property type="component" value="Unassembled WGS sequence"/>
</dbReference>
<name>A0A9P5SNT3_9FUNG</name>
<feature type="compositionally biased region" description="Basic and acidic residues" evidence="1">
    <location>
        <begin position="469"/>
        <end position="493"/>
    </location>
</feature>
<comment type="caution">
    <text evidence="2">The sequence shown here is derived from an EMBL/GenBank/DDBJ whole genome shotgun (WGS) entry which is preliminary data.</text>
</comment>
<feature type="compositionally biased region" description="Acidic residues" evidence="1">
    <location>
        <begin position="440"/>
        <end position="454"/>
    </location>
</feature>
<feature type="region of interest" description="Disordered" evidence="1">
    <location>
        <begin position="354"/>
        <end position="525"/>
    </location>
</feature>
<protein>
    <submittedName>
        <fullName evidence="2">Uncharacterized protein</fullName>
    </submittedName>
</protein>
<feature type="region of interest" description="Disordered" evidence="1">
    <location>
        <begin position="551"/>
        <end position="673"/>
    </location>
</feature>
<feature type="compositionally biased region" description="Low complexity" evidence="1">
    <location>
        <begin position="621"/>
        <end position="630"/>
    </location>
</feature>
<feature type="region of interest" description="Disordered" evidence="1">
    <location>
        <begin position="98"/>
        <end position="141"/>
    </location>
</feature>
<feature type="compositionally biased region" description="Low complexity" evidence="1">
    <location>
        <begin position="551"/>
        <end position="564"/>
    </location>
</feature>
<feature type="compositionally biased region" description="Polar residues" evidence="1">
    <location>
        <begin position="565"/>
        <end position="577"/>
    </location>
</feature>
<feature type="compositionally biased region" description="Polar residues" evidence="1">
    <location>
        <begin position="455"/>
        <end position="468"/>
    </location>
</feature>
<evidence type="ECO:0000313" key="2">
    <source>
        <dbReference type="EMBL" id="KAF9334774.1"/>
    </source>
</evidence>
<dbReference type="EMBL" id="JAAAUY010000130">
    <property type="protein sequence ID" value="KAF9334774.1"/>
    <property type="molecule type" value="Genomic_DNA"/>
</dbReference>
<feature type="compositionally biased region" description="Polar residues" evidence="1">
    <location>
        <begin position="18"/>
        <end position="28"/>
    </location>
</feature>
<feature type="compositionally biased region" description="Low complexity" evidence="1">
    <location>
        <begin position="426"/>
        <end position="439"/>
    </location>
</feature>
<feature type="compositionally biased region" description="Basic and acidic residues" evidence="1">
    <location>
        <begin position="106"/>
        <end position="128"/>
    </location>
</feature>
<keyword evidence="3" id="KW-1185">Reference proteome</keyword>
<feature type="compositionally biased region" description="Polar residues" evidence="1">
    <location>
        <begin position="609"/>
        <end position="620"/>
    </location>
</feature>
<reference evidence="2" key="1">
    <citation type="journal article" date="2020" name="Fungal Divers.">
        <title>Resolving the Mortierellaceae phylogeny through synthesis of multi-gene phylogenetics and phylogenomics.</title>
        <authorList>
            <person name="Vandepol N."/>
            <person name="Liber J."/>
            <person name="Desiro A."/>
            <person name="Na H."/>
            <person name="Kennedy M."/>
            <person name="Barry K."/>
            <person name="Grigoriev I.V."/>
            <person name="Miller A.N."/>
            <person name="O'Donnell K."/>
            <person name="Stajich J.E."/>
            <person name="Bonito G."/>
        </authorList>
    </citation>
    <scope>NUCLEOTIDE SEQUENCE</scope>
    <source>
        <strain evidence="2">NVP1</strain>
    </source>
</reference>
<feature type="compositionally biased region" description="Basic residues" evidence="1">
    <location>
        <begin position="359"/>
        <end position="369"/>
    </location>
</feature>
<proteinExistence type="predicted"/>
<feature type="compositionally biased region" description="Basic residues" evidence="1">
    <location>
        <begin position="406"/>
        <end position="417"/>
    </location>
</feature>
<sequence length="673" mass="74268">MSASAPTRGARSTRRGSLESTSSITHTSPGKRRTSSRLSMEPSTASGAEDDMEHQQKIIQKLKDQLRNMTEAKEALGDKVIELEEKAQYHEANARLSASMLSSENMDLKEKTPAVEDERDTLAKEKQQAEMQNAEMEDEATTLSRELSTLWIKFRAMKSTQEDYVKQLFTAQESVVSKEQELAKVIEKESAISVLYEDEKKDWDSEKLQLSEEITSLQEKLGAKSKNGAKQVLDWEQDKNKLRNFHKQEKSLWATEKKGYLDQIASFKVKVTSLSVQRKAAPPEWVLEKHKLMQEITNLKSQIAVRESDQYSNNSRANLRKLEKKYAAVKAKLVEVMEEAKAIQAQNNELRAQLDVKNKKAPVRRRQPKKNTVMDIDSSEKDSGPRKRKQASPSPSPSPPPPPRERSRRTSVKGKKISYRDMDAPSSNSELSSGGSSSDNESDDNDDIEEEDDSQQNGEPATNLTSGGKSEKADGSGRKAKTKKPDADDGEFRPKKKMVRERSPSPPPPIVASLGKKRSNEGESRGFKVVVPASTASATLPLPKTCSLLAVESASTSSVASSDANTPTVNSADSASSKPVDKIKKKRKLLSGKGLEELGEMLNNPDAPFSSTPSHQFNGNKSKSSSSTPASRPPTSAPMTRKPNQAKADALNAIKMQFSIPKPRTLTPGSRED</sequence>
<dbReference type="AlphaFoldDB" id="A0A9P5SNT3"/>
<evidence type="ECO:0000256" key="1">
    <source>
        <dbReference type="SAM" id="MobiDB-lite"/>
    </source>
</evidence>
<feature type="region of interest" description="Disordered" evidence="1">
    <location>
        <begin position="1"/>
        <end position="62"/>
    </location>
</feature>
<accession>A0A9P5SNT3</accession>
<feature type="compositionally biased region" description="Basic and acidic residues" evidence="1">
    <location>
        <begin position="53"/>
        <end position="62"/>
    </location>
</feature>
<organism evidence="2 3">
    <name type="scientific">Podila minutissima</name>
    <dbReference type="NCBI Taxonomy" id="64525"/>
    <lineage>
        <taxon>Eukaryota</taxon>
        <taxon>Fungi</taxon>
        <taxon>Fungi incertae sedis</taxon>
        <taxon>Mucoromycota</taxon>
        <taxon>Mortierellomycotina</taxon>
        <taxon>Mortierellomycetes</taxon>
        <taxon>Mortierellales</taxon>
        <taxon>Mortierellaceae</taxon>
        <taxon>Podila</taxon>
    </lineage>
</organism>
<gene>
    <name evidence="2" type="ORF">BG006_001522</name>
</gene>
<feature type="compositionally biased region" description="Polar residues" evidence="1">
    <location>
        <begin position="36"/>
        <end position="46"/>
    </location>
</feature>
<evidence type="ECO:0000313" key="3">
    <source>
        <dbReference type="Proteomes" id="UP000696485"/>
    </source>
</evidence>